<evidence type="ECO:0000313" key="3">
    <source>
        <dbReference type="Proteomes" id="UP000288805"/>
    </source>
</evidence>
<dbReference type="AlphaFoldDB" id="A0A438BTP5"/>
<feature type="compositionally biased region" description="Polar residues" evidence="1">
    <location>
        <begin position="388"/>
        <end position="402"/>
    </location>
</feature>
<dbReference type="PANTHER" id="PTHR32166">
    <property type="entry name" value="OSJNBA0013A04.12 PROTEIN"/>
    <property type="match status" value="1"/>
</dbReference>
<feature type="region of interest" description="Disordered" evidence="1">
    <location>
        <begin position="376"/>
        <end position="404"/>
    </location>
</feature>
<evidence type="ECO:0000256" key="1">
    <source>
        <dbReference type="SAM" id="MobiDB-lite"/>
    </source>
</evidence>
<sequence length="487" mass="55409">MRKSQSVRYSDPSLPDAPSLYKSSAARQKNMKNLFKGGAIKETMGRLISKFFIYESVPPSKADSHHFKNMIIGAQQAGMGIEPPSPYEIKHKYLDMEYKDMEAYVNIKREKCKTYGCTIMSDGWIGPTKLCIINFMMQKVCGGDIVRPGATRFATNYMALDSLLKKESKLEESSGKLVSIYEALYTVLRIVDSKVVPTMPFVYELIRVMKENLIRLNAKEWVLEIIADRWDKTLKHPLHATAFFLNPRFQYKRGVGTDPDLLQVVHEVFAKLDPTSEGLSQIGNEIILFRDAKRGFGDRAAIASRSKMVPTEWWFMYGNHTPTLRRLAIKIHDMEAEHDKVAETDYLDLLDIATEVGEEEDNQLFQWVRPLHLDDEDGNPDPRIAAHSTVTSQPSFDSTSVEHSSRPSAIVLPLPVMMVQEESGPMMVATLEMMKGMLDNNNKVDNHWHLLMKMISHIVLKMKTTALEEPVQVLEPLESHIEEDNKG</sequence>
<dbReference type="Proteomes" id="UP000288805">
    <property type="component" value="Unassembled WGS sequence"/>
</dbReference>
<dbReference type="InterPro" id="IPR012337">
    <property type="entry name" value="RNaseH-like_sf"/>
</dbReference>
<evidence type="ECO:0000313" key="2">
    <source>
        <dbReference type="EMBL" id="RVW14327.1"/>
    </source>
</evidence>
<gene>
    <name evidence="2" type="ORF">CK203_099080</name>
</gene>
<accession>A0A438BTP5</accession>
<comment type="caution">
    <text evidence="2">The sequence shown here is derived from an EMBL/GenBank/DDBJ whole genome shotgun (WGS) entry which is preliminary data.</text>
</comment>
<proteinExistence type="predicted"/>
<name>A0A438BTP5_VITVI</name>
<dbReference type="EMBL" id="QGNW01002622">
    <property type="protein sequence ID" value="RVW14327.1"/>
    <property type="molecule type" value="Genomic_DNA"/>
</dbReference>
<feature type="region of interest" description="Disordered" evidence="1">
    <location>
        <begin position="1"/>
        <end position="20"/>
    </location>
</feature>
<dbReference type="SUPFAM" id="SSF53098">
    <property type="entry name" value="Ribonuclease H-like"/>
    <property type="match status" value="1"/>
</dbReference>
<organism evidence="2 3">
    <name type="scientific">Vitis vinifera</name>
    <name type="common">Grape</name>
    <dbReference type="NCBI Taxonomy" id="29760"/>
    <lineage>
        <taxon>Eukaryota</taxon>
        <taxon>Viridiplantae</taxon>
        <taxon>Streptophyta</taxon>
        <taxon>Embryophyta</taxon>
        <taxon>Tracheophyta</taxon>
        <taxon>Spermatophyta</taxon>
        <taxon>Magnoliopsida</taxon>
        <taxon>eudicotyledons</taxon>
        <taxon>Gunneridae</taxon>
        <taxon>Pentapetalae</taxon>
        <taxon>rosids</taxon>
        <taxon>Vitales</taxon>
        <taxon>Vitaceae</taxon>
        <taxon>Viteae</taxon>
        <taxon>Vitis</taxon>
    </lineage>
</organism>
<reference evidence="2 3" key="1">
    <citation type="journal article" date="2018" name="PLoS Genet.">
        <title>Population sequencing reveals clonal diversity and ancestral inbreeding in the grapevine cultivar Chardonnay.</title>
        <authorList>
            <person name="Roach M.J."/>
            <person name="Johnson D.L."/>
            <person name="Bohlmann J."/>
            <person name="van Vuuren H.J."/>
            <person name="Jones S.J."/>
            <person name="Pretorius I.S."/>
            <person name="Schmidt S.A."/>
            <person name="Borneman A.R."/>
        </authorList>
    </citation>
    <scope>NUCLEOTIDE SEQUENCE [LARGE SCALE GENOMIC DNA]</scope>
    <source>
        <strain evidence="3">cv. Chardonnay</strain>
        <tissue evidence="2">Leaf</tissue>
    </source>
</reference>
<dbReference type="PANTHER" id="PTHR32166:SF122">
    <property type="entry name" value="OS09G0499600 PROTEIN"/>
    <property type="match status" value="1"/>
</dbReference>
<protein>
    <submittedName>
        <fullName evidence="2">Uncharacterized protein</fullName>
    </submittedName>
</protein>